<evidence type="ECO:0000256" key="6">
    <source>
        <dbReference type="ARBA" id="ARBA00022989"/>
    </source>
</evidence>
<dbReference type="NCBIfam" id="TIGR01494">
    <property type="entry name" value="ATPase_P-type"/>
    <property type="match status" value="1"/>
</dbReference>
<dbReference type="GO" id="GO:0015086">
    <property type="term" value="F:cadmium ion transmembrane transporter activity"/>
    <property type="evidence" value="ECO:0007669"/>
    <property type="project" value="TreeGrafter"/>
</dbReference>
<name>A0A934HZA6_9CORY</name>
<dbReference type="InterPro" id="IPR036412">
    <property type="entry name" value="HAD-like_sf"/>
</dbReference>
<keyword evidence="5" id="KW-1278">Translocase</keyword>
<dbReference type="Gene3D" id="2.70.150.10">
    <property type="entry name" value="Calcium-transporting ATPase, cytoplasmic transduction domain A"/>
    <property type="match status" value="1"/>
</dbReference>
<comment type="caution">
    <text evidence="11">The sequence shown here is derived from an EMBL/GenBank/DDBJ whole genome shotgun (WGS) entry which is preliminary data.</text>
</comment>
<dbReference type="GO" id="GO:0005886">
    <property type="term" value="C:plasma membrane"/>
    <property type="evidence" value="ECO:0007669"/>
    <property type="project" value="UniProtKB-SubCell"/>
</dbReference>
<feature type="transmembrane region" description="Helical" evidence="8">
    <location>
        <begin position="41"/>
        <end position="65"/>
    </location>
</feature>
<reference evidence="11" key="1">
    <citation type="submission" date="2020-12" db="EMBL/GenBank/DDBJ databases">
        <title>Genome public.</title>
        <authorList>
            <person name="Sun Q."/>
        </authorList>
    </citation>
    <scope>NUCLEOTIDE SEQUENCE</scope>
    <source>
        <strain evidence="11">CCM 8863</strain>
    </source>
</reference>
<keyword evidence="8" id="KW-0547">Nucleotide-binding</keyword>
<dbReference type="InterPro" id="IPR023214">
    <property type="entry name" value="HAD_sf"/>
</dbReference>
<feature type="domain" description="P-type ATPase A" evidence="10">
    <location>
        <begin position="139"/>
        <end position="238"/>
    </location>
</feature>
<dbReference type="PANTHER" id="PTHR48085:SF5">
    <property type="entry name" value="CADMIUM_ZINC-TRANSPORTING ATPASE HMA4-RELATED"/>
    <property type="match status" value="1"/>
</dbReference>
<evidence type="ECO:0000313" key="12">
    <source>
        <dbReference type="Proteomes" id="UP000645966"/>
    </source>
</evidence>
<dbReference type="InterPro" id="IPR023298">
    <property type="entry name" value="ATPase_P-typ_TM_dom_sf"/>
</dbReference>
<dbReference type="PRINTS" id="PR00119">
    <property type="entry name" value="CATATPASE"/>
</dbReference>
<dbReference type="Gene3D" id="3.40.50.1000">
    <property type="entry name" value="HAD superfamily/HAD-like"/>
    <property type="match status" value="1"/>
</dbReference>
<feature type="transmembrane region" description="Helical" evidence="8">
    <location>
        <begin position="103"/>
        <end position="121"/>
    </location>
</feature>
<feature type="region of interest" description="Disordered" evidence="9">
    <location>
        <begin position="1"/>
        <end position="27"/>
    </location>
</feature>
<evidence type="ECO:0000256" key="7">
    <source>
        <dbReference type="ARBA" id="ARBA00023136"/>
    </source>
</evidence>
<evidence type="ECO:0000256" key="9">
    <source>
        <dbReference type="SAM" id="MobiDB-lite"/>
    </source>
</evidence>
<gene>
    <name evidence="11" type="ORF">JDV75_07980</name>
</gene>
<dbReference type="SUPFAM" id="SSF56784">
    <property type="entry name" value="HAD-like"/>
    <property type="match status" value="1"/>
</dbReference>
<feature type="compositionally biased region" description="Basic and acidic residues" evidence="9">
    <location>
        <begin position="12"/>
        <end position="27"/>
    </location>
</feature>
<dbReference type="RefSeq" id="WP_198738741.1">
    <property type="nucleotide sequence ID" value="NZ_JAEIOS010000013.1"/>
</dbReference>
<dbReference type="GO" id="GO:0016887">
    <property type="term" value="F:ATP hydrolysis activity"/>
    <property type="evidence" value="ECO:0007669"/>
    <property type="project" value="InterPro"/>
</dbReference>
<keyword evidence="4 8" id="KW-0479">Metal-binding</keyword>
<dbReference type="CDD" id="cd02079">
    <property type="entry name" value="P-type_ATPase_HM"/>
    <property type="match status" value="1"/>
</dbReference>
<dbReference type="GO" id="GO:0005524">
    <property type="term" value="F:ATP binding"/>
    <property type="evidence" value="ECO:0007669"/>
    <property type="project" value="UniProtKB-UniRule"/>
</dbReference>
<protein>
    <submittedName>
        <fullName evidence="11">Cation-translocating P-type ATPase</fullName>
    </submittedName>
</protein>
<keyword evidence="3 8" id="KW-0812">Transmembrane</keyword>
<dbReference type="SUPFAM" id="SSF81665">
    <property type="entry name" value="Calcium ATPase, transmembrane domain M"/>
    <property type="match status" value="1"/>
</dbReference>
<evidence type="ECO:0000313" key="11">
    <source>
        <dbReference type="EMBL" id="MBI8989698.1"/>
    </source>
</evidence>
<dbReference type="PANTHER" id="PTHR48085">
    <property type="entry name" value="CADMIUM/ZINC-TRANSPORTING ATPASE HMA2-RELATED"/>
    <property type="match status" value="1"/>
</dbReference>
<dbReference type="InterPro" id="IPR059000">
    <property type="entry name" value="ATPase_P-type_domA"/>
</dbReference>
<dbReference type="NCBIfam" id="TIGR01525">
    <property type="entry name" value="ATPase-IB_hvy"/>
    <property type="match status" value="1"/>
</dbReference>
<dbReference type="Pfam" id="PF00122">
    <property type="entry name" value="E1-E2_ATPase"/>
    <property type="match status" value="1"/>
</dbReference>
<dbReference type="SFLD" id="SFLDG00002">
    <property type="entry name" value="C1.7:_P-type_atpase_like"/>
    <property type="match status" value="1"/>
</dbReference>
<dbReference type="InterPro" id="IPR008250">
    <property type="entry name" value="ATPase_P-typ_transduc_dom_A_sf"/>
</dbReference>
<keyword evidence="12" id="KW-1185">Reference proteome</keyword>
<comment type="similarity">
    <text evidence="2 8">Belongs to the cation transport ATPase (P-type) (TC 3.A.3) family. Type IB subfamily.</text>
</comment>
<dbReference type="Gene3D" id="3.40.1110.10">
    <property type="entry name" value="Calcium-transporting ATPase, cytoplasmic domain N"/>
    <property type="match status" value="1"/>
</dbReference>
<proteinExistence type="inferred from homology"/>
<dbReference type="SUPFAM" id="SSF81653">
    <property type="entry name" value="Calcium ATPase, transduction domain A"/>
    <property type="match status" value="1"/>
</dbReference>
<keyword evidence="8" id="KW-0067">ATP-binding</keyword>
<dbReference type="Pfam" id="PF00702">
    <property type="entry name" value="Hydrolase"/>
    <property type="match status" value="1"/>
</dbReference>
<evidence type="ECO:0000256" key="2">
    <source>
        <dbReference type="ARBA" id="ARBA00006024"/>
    </source>
</evidence>
<organism evidence="11 12">
    <name type="scientific">Corynebacterium meridianum</name>
    <dbReference type="NCBI Taxonomy" id="2765363"/>
    <lineage>
        <taxon>Bacteria</taxon>
        <taxon>Bacillati</taxon>
        <taxon>Actinomycetota</taxon>
        <taxon>Actinomycetes</taxon>
        <taxon>Mycobacteriales</taxon>
        <taxon>Corynebacteriaceae</taxon>
        <taxon>Corynebacterium</taxon>
    </lineage>
</organism>
<dbReference type="InterPro" id="IPR001757">
    <property type="entry name" value="P_typ_ATPase"/>
</dbReference>
<dbReference type="InterPro" id="IPR023299">
    <property type="entry name" value="ATPase_P-typ_cyto_dom_N"/>
</dbReference>
<accession>A0A934HZA6</accession>
<dbReference type="InterPro" id="IPR051014">
    <property type="entry name" value="Cation_Transport_ATPase_IB"/>
</dbReference>
<keyword evidence="8" id="KW-1003">Cell membrane</keyword>
<evidence type="ECO:0000256" key="8">
    <source>
        <dbReference type="RuleBase" id="RU362081"/>
    </source>
</evidence>
<dbReference type="InterPro" id="IPR027256">
    <property type="entry name" value="P-typ_ATPase_IB"/>
</dbReference>
<evidence type="ECO:0000256" key="5">
    <source>
        <dbReference type="ARBA" id="ARBA00022967"/>
    </source>
</evidence>
<keyword evidence="7 8" id="KW-0472">Membrane</keyword>
<feature type="transmembrane region" description="Helical" evidence="8">
    <location>
        <begin position="580"/>
        <end position="607"/>
    </location>
</feature>
<feature type="transmembrane region" description="Helical" evidence="8">
    <location>
        <begin position="289"/>
        <end position="314"/>
    </location>
</feature>
<dbReference type="SFLD" id="SFLDF00027">
    <property type="entry name" value="p-type_atpase"/>
    <property type="match status" value="1"/>
</dbReference>
<dbReference type="GO" id="GO:0019829">
    <property type="term" value="F:ATPase-coupled monoatomic cation transmembrane transporter activity"/>
    <property type="evidence" value="ECO:0007669"/>
    <property type="project" value="InterPro"/>
</dbReference>
<evidence type="ECO:0000256" key="3">
    <source>
        <dbReference type="ARBA" id="ARBA00022692"/>
    </source>
</evidence>
<dbReference type="InterPro" id="IPR044492">
    <property type="entry name" value="P_typ_ATPase_HD_dom"/>
</dbReference>
<keyword evidence="6 8" id="KW-1133">Transmembrane helix</keyword>
<feature type="region of interest" description="Disordered" evidence="9">
    <location>
        <begin position="627"/>
        <end position="667"/>
    </location>
</feature>
<evidence type="ECO:0000259" key="10">
    <source>
        <dbReference type="Pfam" id="PF00122"/>
    </source>
</evidence>
<dbReference type="AlphaFoldDB" id="A0A934HZA6"/>
<comment type="subcellular location">
    <subcellularLocation>
        <location evidence="1">Cell membrane</location>
        <topology evidence="1">Multi-pass membrane protein</topology>
    </subcellularLocation>
</comment>
<dbReference type="SFLD" id="SFLDS00003">
    <property type="entry name" value="Haloacid_Dehalogenase"/>
    <property type="match status" value="1"/>
</dbReference>
<dbReference type="GO" id="GO:0046872">
    <property type="term" value="F:metal ion binding"/>
    <property type="evidence" value="ECO:0007669"/>
    <property type="project" value="UniProtKB-KW"/>
</dbReference>
<evidence type="ECO:0000256" key="1">
    <source>
        <dbReference type="ARBA" id="ARBA00004651"/>
    </source>
</evidence>
<dbReference type="EMBL" id="JAEIOS010000013">
    <property type="protein sequence ID" value="MBI8989698.1"/>
    <property type="molecule type" value="Genomic_DNA"/>
</dbReference>
<dbReference type="InterPro" id="IPR018303">
    <property type="entry name" value="ATPase_P-typ_P_site"/>
</dbReference>
<dbReference type="Proteomes" id="UP000645966">
    <property type="component" value="Unassembled WGS sequence"/>
</dbReference>
<evidence type="ECO:0000256" key="4">
    <source>
        <dbReference type="ARBA" id="ARBA00022723"/>
    </source>
</evidence>
<sequence length="667" mass="68398">MSDACCGGEDTTTDRPPGELLAARDEPGTPWWRDPTLVMPLLSGVALLLGHLVHPALFWAALVLGGSTFIPQSVRRFITGSGGGRLGIGLLMTVSAIGSVALGYVGEAAALAFLFSIAEALEEKAMARARAGLRSLVSLIPETVTVLRGTTPERIGITELVVGDTVIVRPGERVPTDGTVSRGEGALDTSAVTGESIPVNIGPGDAAPAGSIAIGSPLEVHADAPGTDNSLTTIVALVTRAQAEKGARARMADRVARPLVPGVLITAVAVAAIGSLLGDPSVWIERALIVLVAASPCALAIAVPVTVISAIGAASRFGVIIKSGAAFERFGAVDRISFDKTGTLTRNTPTVICVEGPDETLTLAAAIEQHSTHPLAGAILRATEHRDIPEALEVEEIAGHGMRARVSGRLVTVGSPRFVDPGDMAPRVDELESAGTTVVVVRSDDTPVGIIGIIDPLRPEAAETVQTLRDMGLRVTMLTGDNSRTATALAHDAGITDVRAELLPQDKARAVTGRGWAMVGDGINDAPALAAADIGIAMGTTGTDAAIESADIAFTGHSLTLLPGAIHHARRGHSIMNQNIALALAVIIILPPLALTGVLGLATIVFIHEAAEIVIIANGLRAAATRRTSEAMPESSVGPAMTGSHSGGETDEKSADDSDCACCTEHS</sequence>
<feature type="transmembrane region" description="Helical" evidence="8">
    <location>
        <begin position="258"/>
        <end position="277"/>
    </location>
</feature>
<dbReference type="PROSITE" id="PS00154">
    <property type="entry name" value="ATPASE_E1_E2"/>
    <property type="match status" value="1"/>
</dbReference>